<reference evidence="2 3" key="1">
    <citation type="submission" date="2014-04" db="EMBL/GenBank/DDBJ databases">
        <title>Evolutionary Origins and Diversification of the Mycorrhizal Mutualists.</title>
        <authorList>
            <consortium name="DOE Joint Genome Institute"/>
            <consortium name="Mycorrhizal Genomics Consortium"/>
            <person name="Kohler A."/>
            <person name="Kuo A."/>
            <person name="Nagy L.G."/>
            <person name="Floudas D."/>
            <person name="Copeland A."/>
            <person name="Barry K.W."/>
            <person name="Cichocki N."/>
            <person name="Veneault-Fourrey C."/>
            <person name="LaButti K."/>
            <person name="Lindquist E.A."/>
            <person name="Lipzen A."/>
            <person name="Lundell T."/>
            <person name="Morin E."/>
            <person name="Murat C."/>
            <person name="Riley R."/>
            <person name="Ohm R."/>
            <person name="Sun H."/>
            <person name="Tunlid A."/>
            <person name="Henrissat B."/>
            <person name="Grigoriev I.V."/>
            <person name="Hibbett D.S."/>
            <person name="Martin F."/>
        </authorList>
    </citation>
    <scope>NUCLEOTIDE SEQUENCE [LARGE SCALE GENOMIC DNA]</scope>
    <source>
        <strain evidence="2 3">FD-317 M1</strain>
    </source>
</reference>
<feature type="region of interest" description="Disordered" evidence="1">
    <location>
        <begin position="105"/>
        <end position="163"/>
    </location>
</feature>
<feature type="region of interest" description="Disordered" evidence="1">
    <location>
        <begin position="185"/>
        <end position="218"/>
    </location>
</feature>
<dbReference type="EMBL" id="KN834779">
    <property type="protein sequence ID" value="KIK59451.1"/>
    <property type="molecule type" value="Genomic_DNA"/>
</dbReference>
<dbReference type="Proteomes" id="UP000053593">
    <property type="component" value="Unassembled WGS sequence"/>
</dbReference>
<feature type="compositionally biased region" description="Polar residues" evidence="1">
    <location>
        <begin position="110"/>
        <end position="154"/>
    </location>
</feature>
<evidence type="ECO:0000313" key="2">
    <source>
        <dbReference type="EMBL" id="KIK59451.1"/>
    </source>
</evidence>
<organism evidence="2 3">
    <name type="scientific">Collybiopsis luxurians FD-317 M1</name>
    <dbReference type="NCBI Taxonomy" id="944289"/>
    <lineage>
        <taxon>Eukaryota</taxon>
        <taxon>Fungi</taxon>
        <taxon>Dikarya</taxon>
        <taxon>Basidiomycota</taxon>
        <taxon>Agaricomycotina</taxon>
        <taxon>Agaricomycetes</taxon>
        <taxon>Agaricomycetidae</taxon>
        <taxon>Agaricales</taxon>
        <taxon>Marasmiineae</taxon>
        <taxon>Omphalotaceae</taxon>
        <taxon>Collybiopsis</taxon>
        <taxon>Collybiopsis luxurians</taxon>
    </lineage>
</organism>
<name>A0A0D0BV99_9AGAR</name>
<evidence type="ECO:0000256" key="1">
    <source>
        <dbReference type="SAM" id="MobiDB-lite"/>
    </source>
</evidence>
<proteinExistence type="predicted"/>
<sequence length="218" mass="23257">MCRVLFGPTCVSVTYTSSLDLSIRITYHPLSSKVGHRLSFTGFTGLSSLSTFGTTKIIFTLYSQRITILNTKRVRIDAMKLFDQIPVSEIEGIKVQILKPAELNKPGKSSGLSNSQSEARSNNLVATPPSKTVSRKSLNSTTHDTGATASISTPSPAPVKGPLDTGRARIIAQWDGVEADIQFPLFPGSQNEAGAKAAARKAMEKEAKSSGAKSEGND</sequence>
<accession>A0A0D0BV99</accession>
<protein>
    <submittedName>
        <fullName evidence="2">Uncharacterized protein</fullName>
    </submittedName>
</protein>
<dbReference type="HOGENOM" id="CLU_1267014_0_0_1"/>
<dbReference type="OrthoDB" id="10068793at2759"/>
<dbReference type="AlphaFoldDB" id="A0A0D0BV99"/>
<gene>
    <name evidence="2" type="ORF">GYMLUDRAFT_60043</name>
</gene>
<evidence type="ECO:0000313" key="3">
    <source>
        <dbReference type="Proteomes" id="UP000053593"/>
    </source>
</evidence>
<keyword evidence="3" id="KW-1185">Reference proteome</keyword>